<dbReference type="OMA" id="CTGHHFL"/>
<dbReference type="InterPro" id="IPR000960">
    <property type="entry name" value="Flavin_mOase"/>
</dbReference>
<dbReference type="InterPro" id="IPR020946">
    <property type="entry name" value="Flavin_mOase-like"/>
</dbReference>
<evidence type="ECO:0000256" key="4">
    <source>
        <dbReference type="ARBA" id="ARBA00022827"/>
    </source>
</evidence>
<dbReference type="Gene3D" id="3.50.50.60">
    <property type="entry name" value="FAD/NAD(P)-binding domain"/>
    <property type="match status" value="2"/>
</dbReference>
<dbReference type="Pfam" id="PF00743">
    <property type="entry name" value="FMO-like"/>
    <property type="match status" value="2"/>
</dbReference>
<sequence length="438" mass="49803">MTPRSLNVAVIGAGMAGLEAARELRREGHRVTIYEQSCQLGGTWRYDPRTESDPLGLDPDRAVVHSSAYESLRVNLPRSLMGFLDYPFEGVGDGRWFPWHGEVLRFLEEFAAEFGLVELIRFGREVVGVGRMGGGGWFVESRGGGGDLEVEVETEVFEAVVVCNGKHTEPRIAEFEGREKWVGVQLHSHSYRTPEPFQNQIVVVIGAGSSALDISEEISSVAREVHLATRWPIPQFAGIEDPDRYHQMIKCAYEDGKVEFEDGSYVYADAIIHCTGYKFHYPFLKTDGIVSVEDNRVGPLYQHVFPPSAAPWLSFIGLPYRGIVSLIIELQSRWVAKVLSGEVELPSEEDMLSSVENHYAQMKRTSWPVRHSHNLKQQIHKFGYENWLAAQVGLSPIEKWREELYFYMFSLYPEGSKYRDELDVDEWMQERGYNEGEL</sequence>
<dbReference type="PRINTS" id="PR00370">
    <property type="entry name" value="FMOXYGENASE"/>
</dbReference>
<name>A0A7N0UY51_KALFE</name>
<evidence type="ECO:0000313" key="10">
    <source>
        <dbReference type="Proteomes" id="UP000594263"/>
    </source>
</evidence>
<keyword evidence="6 8" id="KW-0560">Oxidoreductase</keyword>
<evidence type="ECO:0000256" key="1">
    <source>
        <dbReference type="ARBA" id="ARBA00001974"/>
    </source>
</evidence>
<evidence type="ECO:0000313" key="9">
    <source>
        <dbReference type="EnsemblPlants" id="Kaladp0093s0075.1.v1.1"/>
    </source>
</evidence>
<keyword evidence="7 8" id="KW-0503">Monooxygenase</keyword>
<dbReference type="PANTHER" id="PTHR23023">
    <property type="entry name" value="DIMETHYLANILINE MONOOXYGENASE"/>
    <property type="match status" value="1"/>
</dbReference>
<dbReference type="InterPro" id="IPR036188">
    <property type="entry name" value="FAD/NAD-bd_sf"/>
</dbReference>
<dbReference type="GO" id="GO:0050661">
    <property type="term" value="F:NADP binding"/>
    <property type="evidence" value="ECO:0007669"/>
    <property type="project" value="InterPro"/>
</dbReference>
<keyword evidence="4 8" id="KW-0274">FAD</keyword>
<proteinExistence type="inferred from homology"/>
<protein>
    <recommendedName>
        <fullName evidence="8">Flavin-containing monooxygenase</fullName>
        <ecNumber evidence="8">1.-.-.-</ecNumber>
    </recommendedName>
</protein>
<comment type="cofactor">
    <cofactor evidence="1 8">
        <name>FAD</name>
        <dbReference type="ChEBI" id="CHEBI:57692"/>
    </cofactor>
</comment>
<dbReference type="GO" id="GO:0050660">
    <property type="term" value="F:flavin adenine dinucleotide binding"/>
    <property type="evidence" value="ECO:0007669"/>
    <property type="project" value="InterPro"/>
</dbReference>
<dbReference type="EnsemblPlants" id="Kaladp0093s0075.1.v1.1">
    <property type="protein sequence ID" value="Kaladp0093s0075.1.v1.1"/>
    <property type="gene ID" value="Kaladp0093s0075.v1.1"/>
</dbReference>
<dbReference type="Gramene" id="Kaladp0093s0075.1.v1.1">
    <property type="protein sequence ID" value="Kaladp0093s0075.1.v1.1"/>
    <property type="gene ID" value="Kaladp0093s0075.v1.1"/>
</dbReference>
<evidence type="ECO:0000256" key="2">
    <source>
        <dbReference type="ARBA" id="ARBA00009183"/>
    </source>
</evidence>
<dbReference type="SUPFAM" id="SSF51905">
    <property type="entry name" value="FAD/NAD(P)-binding domain"/>
    <property type="match status" value="2"/>
</dbReference>
<comment type="similarity">
    <text evidence="2 8">Belongs to the FMO family.</text>
</comment>
<keyword evidence="5" id="KW-0521">NADP</keyword>
<organism evidence="9 10">
    <name type="scientific">Kalanchoe fedtschenkoi</name>
    <name type="common">Lavender scallops</name>
    <name type="synonym">South American air plant</name>
    <dbReference type="NCBI Taxonomy" id="63787"/>
    <lineage>
        <taxon>Eukaryota</taxon>
        <taxon>Viridiplantae</taxon>
        <taxon>Streptophyta</taxon>
        <taxon>Embryophyta</taxon>
        <taxon>Tracheophyta</taxon>
        <taxon>Spermatophyta</taxon>
        <taxon>Magnoliopsida</taxon>
        <taxon>eudicotyledons</taxon>
        <taxon>Gunneridae</taxon>
        <taxon>Pentapetalae</taxon>
        <taxon>Saxifragales</taxon>
        <taxon>Crassulaceae</taxon>
        <taxon>Kalanchoe</taxon>
    </lineage>
</organism>
<reference evidence="9" key="1">
    <citation type="submission" date="2021-01" db="UniProtKB">
        <authorList>
            <consortium name="EnsemblPlants"/>
        </authorList>
    </citation>
    <scope>IDENTIFICATION</scope>
</reference>
<dbReference type="FunFam" id="3.50.50.60:FF:000138">
    <property type="entry name" value="Flavin-containing monooxygenase"/>
    <property type="match status" value="1"/>
</dbReference>
<evidence type="ECO:0000256" key="6">
    <source>
        <dbReference type="ARBA" id="ARBA00023002"/>
    </source>
</evidence>
<accession>A0A7N0UY51</accession>
<dbReference type="AlphaFoldDB" id="A0A7N0UY51"/>
<evidence type="ECO:0000256" key="7">
    <source>
        <dbReference type="ARBA" id="ARBA00023033"/>
    </source>
</evidence>
<dbReference type="EC" id="1.-.-.-" evidence="8"/>
<evidence type="ECO:0000256" key="5">
    <source>
        <dbReference type="ARBA" id="ARBA00022857"/>
    </source>
</evidence>
<dbReference type="InterPro" id="IPR050346">
    <property type="entry name" value="FMO-like"/>
</dbReference>
<keyword evidence="3 8" id="KW-0285">Flavoprotein</keyword>
<dbReference type="GO" id="GO:0004499">
    <property type="term" value="F:N,N-dimethylaniline monooxygenase activity"/>
    <property type="evidence" value="ECO:0007669"/>
    <property type="project" value="InterPro"/>
</dbReference>
<keyword evidence="10" id="KW-1185">Reference proteome</keyword>
<dbReference type="PIRSF" id="PIRSF000332">
    <property type="entry name" value="FMO"/>
    <property type="match status" value="1"/>
</dbReference>
<evidence type="ECO:0000256" key="3">
    <source>
        <dbReference type="ARBA" id="ARBA00022630"/>
    </source>
</evidence>
<evidence type="ECO:0000256" key="8">
    <source>
        <dbReference type="RuleBase" id="RU361177"/>
    </source>
</evidence>
<dbReference type="Proteomes" id="UP000594263">
    <property type="component" value="Unplaced"/>
</dbReference>